<accession>A0ABD0RYL9</accession>
<evidence type="ECO:0000256" key="1">
    <source>
        <dbReference type="SAM" id="MobiDB-lite"/>
    </source>
</evidence>
<gene>
    <name evidence="2" type="ORF">M9458_001666</name>
</gene>
<keyword evidence="3" id="KW-1185">Reference proteome</keyword>
<dbReference type="Proteomes" id="UP001529510">
    <property type="component" value="Unassembled WGS sequence"/>
</dbReference>
<feature type="region of interest" description="Disordered" evidence="1">
    <location>
        <begin position="1"/>
        <end position="37"/>
    </location>
</feature>
<evidence type="ECO:0000313" key="2">
    <source>
        <dbReference type="EMBL" id="KAL0203648.1"/>
    </source>
</evidence>
<evidence type="ECO:0000313" key="3">
    <source>
        <dbReference type="Proteomes" id="UP001529510"/>
    </source>
</evidence>
<protein>
    <submittedName>
        <fullName evidence="2">Uncharacterized protein</fullName>
    </submittedName>
</protein>
<feature type="non-terminal residue" evidence="2">
    <location>
        <position position="1"/>
    </location>
</feature>
<feature type="region of interest" description="Disordered" evidence="1">
    <location>
        <begin position="51"/>
        <end position="156"/>
    </location>
</feature>
<feature type="compositionally biased region" description="Polar residues" evidence="1">
    <location>
        <begin position="71"/>
        <end position="96"/>
    </location>
</feature>
<sequence length="156" mass="17150">VPMGSSDMDVNRCGESPLVEGCSPIRSCSPFQSRPRNRGCMWASPTHISPILQDKENIHPSEPLPTMDLDANSTGPHTTREGNQSLGSESESSLAVSEQMDQDEHFVKDTGGNNETDRRENEDEVSNRSREESCGWVPEEDTASPVRLIPNAESTH</sequence>
<comment type="caution">
    <text evidence="2">The sequence shown here is derived from an EMBL/GenBank/DDBJ whole genome shotgun (WGS) entry which is preliminary data.</text>
</comment>
<dbReference type="EMBL" id="JAMKFB020000001">
    <property type="protein sequence ID" value="KAL0203648.1"/>
    <property type="molecule type" value="Genomic_DNA"/>
</dbReference>
<reference evidence="2 3" key="1">
    <citation type="submission" date="2024-05" db="EMBL/GenBank/DDBJ databases">
        <title>Genome sequencing and assembly of Indian major carp, Cirrhinus mrigala (Hamilton, 1822).</title>
        <authorList>
            <person name="Mohindra V."/>
            <person name="Chowdhury L.M."/>
            <person name="Lal K."/>
            <person name="Jena J.K."/>
        </authorList>
    </citation>
    <scope>NUCLEOTIDE SEQUENCE [LARGE SCALE GENOMIC DNA]</scope>
    <source>
        <strain evidence="2">CM1030</strain>
        <tissue evidence="2">Blood</tissue>
    </source>
</reference>
<proteinExistence type="predicted"/>
<dbReference type="AlphaFoldDB" id="A0ABD0RYL9"/>
<feature type="non-terminal residue" evidence="2">
    <location>
        <position position="156"/>
    </location>
</feature>
<name>A0ABD0RYL9_CIRMR</name>
<feature type="compositionally biased region" description="Basic and acidic residues" evidence="1">
    <location>
        <begin position="115"/>
        <end position="133"/>
    </location>
</feature>
<organism evidence="2 3">
    <name type="scientific">Cirrhinus mrigala</name>
    <name type="common">Mrigala</name>
    <dbReference type="NCBI Taxonomy" id="683832"/>
    <lineage>
        <taxon>Eukaryota</taxon>
        <taxon>Metazoa</taxon>
        <taxon>Chordata</taxon>
        <taxon>Craniata</taxon>
        <taxon>Vertebrata</taxon>
        <taxon>Euteleostomi</taxon>
        <taxon>Actinopterygii</taxon>
        <taxon>Neopterygii</taxon>
        <taxon>Teleostei</taxon>
        <taxon>Ostariophysi</taxon>
        <taxon>Cypriniformes</taxon>
        <taxon>Cyprinidae</taxon>
        <taxon>Labeoninae</taxon>
        <taxon>Labeonini</taxon>
        <taxon>Cirrhinus</taxon>
    </lineage>
</organism>